<dbReference type="PANTHER" id="PTHR34580">
    <property type="match status" value="1"/>
</dbReference>
<dbReference type="Proteomes" id="UP000288547">
    <property type="component" value="Unassembled WGS sequence"/>
</dbReference>
<dbReference type="PANTHER" id="PTHR34580:SF3">
    <property type="entry name" value="PROTEIN PAFB"/>
    <property type="match status" value="1"/>
</dbReference>
<dbReference type="InterPro" id="IPR036388">
    <property type="entry name" value="WH-like_DNA-bd_sf"/>
</dbReference>
<evidence type="ECO:0000256" key="2">
    <source>
        <dbReference type="ARBA" id="ARBA00023125"/>
    </source>
</evidence>
<dbReference type="PROSITE" id="PS52050">
    <property type="entry name" value="WYL"/>
    <property type="match status" value="1"/>
</dbReference>
<evidence type="ECO:0000313" key="5">
    <source>
        <dbReference type="EMBL" id="RWZ51159.1"/>
    </source>
</evidence>
<evidence type="ECO:0000256" key="3">
    <source>
        <dbReference type="ARBA" id="ARBA00023163"/>
    </source>
</evidence>
<sequence>MPIADSPSTSKRLLALLSLLQARRDWPAPVLARRLEVSERTVRRDIDRLRELDYTIDSTRGPDGGYRLQAGSHLPPLRFDDEQAVAIALALRTAGGLGADLDEAAERALGTLSRLMPAHLANRIANLSPVSVSPAPGGAAAAPVDPGLLVRIGEAIRAEEELRFDYASPSVTADTSDGEVGRRTEPHHLLLHSGRWYLIGYSAVREDWRIYRVDRINARSHNGRRFTPRTVPGGDPARFLSARFRGSDTEDTWACWGEATLPVPLAEVAPYLGDGTAEALDDERSRVRLGSWSWGSLAAAFSRWDAPISDVQPRELRSAFAALADRAAAAASA</sequence>
<dbReference type="EMBL" id="RZNB01000003">
    <property type="protein sequence ID" value="RWZ51159.1"/>
    <property type="molecule type" value="Genomic_DNA"/>
</dbReference>
<dbReference type="InterPro" id="IPR026881">
    <property type="entry name" value="WYL_dom"/>
</dbReference>
<evidence type="ECO:0000313" key="6">
    <source>
        <dbReference type="Proteomes" id="UP000288547"/>
    </source>
</evidence>
<accession>A0A3S3Z8L4</accession>
<dbReference type="InterPro" id="IPR028349">
    <property type="entry name" value="PafC-like"/>
</dbReference>
<keyword evidence="3" id="KW-0804">Transcription</keyword>
<dbReference type="GO" id="GO:0003700">
    <property type="term" value="F:DNA-binding transcription factor activity"/>
    <property type="evidence" value="ECO:0007669"/>
    <property type="project" value="InterPro"/>
</dbReference>
<evidence type="ECO:0000259" key="4">
    <source>
        <dbReference type="PROSITE" id="PS51000"/>
    </source>
</evidence>
<dbReference type="RefSeq" id="WP_128495150.1">
    <property type="nucleotide sequence ID" value="NZ_RZNB01000003.1"/>
</dbReference>
<protein>
    <submittedName>
        <fullName evidence="5">WYL domain-containing transcriptional regulator</fullName>
    </submittedName>
</protein>
<dbReference type="PROSITE" id="PS00894">
    <property type="entry name" value="HTH_DEOR_1"/>
    <property type="match status" value="1"/>
</dbReference>
<name>A0A3S3Z8L4_9MICO</name>
<keyword evidence="2" id="KW-0238">DNA-binding</keyword>
<dbReference type="Gene3D" id="1.10.10.10">
    <property type="entry name" value="Winged helix-like DNA-binding domain superfamily/Winged helix DNA-binding domain"/>
    <property type="match status" value="1"/>
</dbReference>
<comment type="caution">
    <text evidence="5">The sequence shown here is derived from an EMBL/GenBank/DDBJ whole genome shotgun (WGS) entry which is preliminary data.</text>
</comment>
<keyword evidence="1" id="KW-0805">Transcription regulation</keyword>
<feature type="domain" description="HTH deoR-type" evidence="4">
    <location>
        <begin position="9"/>
        <end position="68"/>
    </location>
</feature>
<reference evidence="5 6" key="1">
    <citation type="submission" date="2018-12" db="EMBL/GenBank/DDBJ databases">
        <authorList>
            <person name="Li F."/>
        </authorList>
    </citation>
    <scope>NUCLEOTIDE SEQUENCE [LARGE SCALE GENOMIC DNA]</scope>
    <source>
        <strain evidence="5 6">11W25H-1</strain>
    </source>
</reference>
<gene>
    <name evidence="5" type="ORF">ELQ90_10275</name>
</gene>
<proteinExistence type="predicted"/>
<dbReference type="GO" id="GO:0003677">
    <property type="term" value="F:DNA binding"/>
    <property type="evidence" value="ECO:0007669"/>
    <property type="project" value="UniProtKB-KW"/>
</dbReference>
<dbReference type="OrthoDB" id="8555652at2"/>
<dbReference type="InterPro" id="IPR013196">
    <property type="entry name" value="HTH_11"/>
</dbReference>
<dbReference type="InterPro" id="IPR051534">
    <property type="entry name" value="CBASS_pafABC_assoc_protein"/>
</dbReference>
<dbReference type="PIRSF" id="PIRSF016838">
    <property type="entry name" value="PafC"/>
    <property type="match status" value="1"/>
</dbReference>
<dbReference type="InterPro" id="IPR001034">
    <property type="entry name" value="DeoR_HTH"/>
</dbReference>
<dbReference type="InterPro" id="IPR036390">
    <property type="entry name" value="WH_DNA-bd_sf"/>
</dbReference>
<dbReference type="Pfam" id="PF13280">
    <property type="entry name" value="WYL"/>
    <property type="match status" value="1"/>
</dbReference>
<dbReference type="SUPFAM" id="SSF46785">
    <property type="entry name" value="Winged helix' DNA-binding domain"/>
    <property type="match status" value="1"/>
</dbReference>
<dbReference type="InterPro" id="IPR018356">
    <property type="entry name" value="Tscrpt_reg_HTH_DeoR_CS"/>
</dbReference>
<keyword evidence="6" id="KW-1185">Reference proteome</keyword>
<organism evidence="5 6">
    <name type="scientific">Labedella phragmitis</name>
    <dbReference type="NCBI Taxonomy" id="2498849"/>
    <lineage>
        <taxon>Bacteria</taxon>
        <taxon>Bacillati</taxon>
        <taxon>Actinomycetota</taxon>
        <taxon>Actinomycetes</taxon>
        <taxon>Micrococcales</taxon>
        <taxon>Microbacteriaceae</taxon>
        <taxon>Labedella</taxon>
    </lineage>
</organism>
<dbReference type="PROSITE" id="PS51000">
    <property type="entry name" value="HTH_DEOR_2"/>
    <property type="match status" value="1"/>
</dbReference>
<dbReference type="AlphaFoldDB" id="A0A3S3Z8L4"/>
<evidence type="ECO:0000256" key="1">
    <source>
        <dbReference type="ARBA" id="ARBA00023015"/>
    </source>
</evidence>
<dbReference type="Pfam" id="PF08279">
    <property type="entry name" value="HTH_11"/>
    <property type="match status" value="1"/>
</dbReference>